<organism evidence="1 2">
    <name type="scientific">Strongylus vulgaris</name>
    <name type="common">Blood worm</name>
    <dbReference type="NCBI Taxonomy" id="40348"/>
    <lineage>
        <taxon>Eukaryota</taxon>
        <taxon>Metazoa</taxon>
        <taxon>Ecdysozoa</taxon>
        <taxon>Nematoda</taxon>
        <taxon>Chromadorea</taxon>
        <taxon>Rhabditida</taxon>
        <taxon>Rhabditina</taxon>
        <taxon>Rhabditomorpha</taxon>
        <taxon>Strongyloidea</taxon>
        <taxon>Strongylidae</taxon>
        <taxon>Strongylus</taxon>
    </lineage>
</organism>
<evidence type="ECO:0000313" key="2">
    <source>
        <dbReference type="Proteomes" id="UP000270094"/>
    </source>
</evidence>
<dbReference type="EMBL" id="UYYB01106907">
    <property type="protein sequence ID" value="VDM79954.1"/>
    <property type="molecule type" value="Genomic_DNA"/>
</dbReference>
<dbReference type="OrthoDB" id="5836486at2759"/>
<protein>
    <submittedName>
        <fullName evidence="1">Uncharacterized protein</fullName>
    </submittedName>
</protein>
<dbReference type="Proteomes" id="UP000270094">
    <property type="component" value="Unassembled WGS sequence"/>
</dbReference>
<accession>A0A3P7JMW5</accession>
<sequence length="125" mass="14162">MNKLEPGGCSNTLSESPAPNLSVQFIAADMNNPVERWSPPITEPNYENIVDLTNEKPSGRFRVYCDLRVAGNVQRVQVLAPHERIESILSAQLTADKTIKFWATRKKRVLDCDLFLIDCEDIEEE</sequence>
<proteinExistence type="predicted"/>
<dbReference type="AlphaFoldDB" id="A0A3P7JMW5"/>
<keyword evidence="2" id="KW-1185">Reference proteome</keyword>
<reference evidence="1 2" key="1">
    <citation type="submission" date="2018-11" db="EMBL/GenBank/DDBJ databases">
        <authorList>
            <consortium name="Pathogen Informatics"/>
        </authorList>
    </citation>
    <scope>NUCLEOTIDE SEQUENCE [LARGE SCALE GENOMIC DNA]</scope>
</reference>
<evidence type="ECO:0000313" key="1">
    <source>
        <dbReference type="EMBL" id="VDM79954.1"/>
    </source>
</evidence>
<name>A0A3P7JMW5_STRVU</name>
<gene>
    <name evidence="1" type="ORF">SVUK_LOCUS14952</name>
</gene>